<dbReference type="InterPro" id="IPR045339">
    <property type="entry name" value="DUF6534"/>
</dbReference>
<sequence length="351" mass="38852">MVVLSRNEAEALSSLLGDPSAFLSKTTGAMLLGSFIGTVLYGALLHQAYRYMRLYPTDGAFMKTLVPTVVVLETFRTVCDIHYCYHDLVTKYAQILDIVLYIPWSANLLSVCAVLVGIATHLFFILRIWKLKSHLRFLAVLATAFHVIELTLGIVMSVRGFQLGGPAYFSKKWLIALCFGAGTLADLSITGALLAVMYNGHSTHERQSSIWDSVSVYFINTGLLVLILDLVVFILVLSTDNNLYWSAVHAVTTKIYATTLMSVLNCRKLGSNDGLKIHSGAAVRSIAHARRLATVQRWNVPEEPETMPERITINVQTEREGDDADTDFAKLESGMTVDDKRFIGECPNPRA</sequence>
<dbReference type="STRING" id="139420.A0A371D518"/>
<gene>
    <name evidence="3" type="ORF">OH76DRAFT_1405646</name>
</gene>
<evidence type="ECO:0000256" key="1">
    <source>
        <dbReference type="SAM" id="Phobius"/>
    </source>
</evidence>
<keyword evidence="1" id="KW-0472">Membrane</keyword>
<organism evidence="3 4">
    <name type="scientific">Lentinus brumalis</name>
    <dbReference type="NCBI Taxonomy" id="2498619"/>
    <lineage>
        <taxon>Eukaryota</taxon>
        <taxon>Fungi</taxon>
        <taxon>Dikarya</taxon>
        <taxon>Basidiomycota</taxon>
        <taxon>Agaricomycotina</taxon>
        <taxon>Agaricomycetes</taxon>
        <taxon>Polyporales</taxon>
        <taxon>Polyporaceae</taxon>
        <taxon>Lentinus</taxon>
    </lineage>
</organism>
<dbReference type="Pfam" id="PF20152">
    <property type="entry name" value="DUF6534"/>
    <property type="match status" value="1"/>
</dbReference>
<feature type="transmembrane region" description="Helical" evidence="1">
    <location>
        <begin position="29"/>
        <end position="49"/>
    </location>
</feature>
<evidence type="ECO:0000313" key="3">
    <source>
        <dbReference type="EMBL" id="RDX47599.1"/>
    </source>
</evidence>
<feature type="transmembrane region" description="Helical" evidence="1">
    <location>
        <begin position="138"/>
        <end position="161"/>
    </location>
</feature>
<evidence type="ECO:0000259" key="2">
    <source>
        <dbReference type="Pfam" id="PF20152"/>
    </source>
</evidence>
<keyword evidence="1" id="KW-0812">Transmembrane</keyword>
<evidence type="ECO:0000313" key="4">
    <source>
        <dbReference type="Proteomes" id="UP000256964"/>
    </source>
</evidence>
<dbReference type="AlphaFoldDB" id="A0A371D518"/>
<keyword evidence="1" id="KW-1133">Transmembrane helix</keyword>
<proteinExistence type="predicted"/>
<feature type="domain" description="DUF6534" evidence="2">
    <location>
        <begin position="183"/>
        <end position="268"/>
    </location>
</feature>
<dbReference type="PANTHER" id="PTHR40465:SF1">
    <property type="entry name" value="DUF6534 DOMAIN-CONTAINING PROTEIN"/>
    <property type="match status" value="1"/>
</dbReference>
<keyword evidence="4" id="KW-1185">Reference proteome</keyword>
<reference evidence="3 4" key="1">
    <citation type="journal article" date="2018" name="Biotechnol. Biofuels">
        <title>Integrative visual omics of the white-rot fungus Polyporus brumalis exposes the biotechnological potential of its oxidative enzymes for delignifying raw plant biomass.</title>
        <authorList>
            <person name="Miyauchi S."/>
            <person name="Rancon A."/>
            <person name="Drula E."/>
            <person name="Hage H."/>
            <person name="Chaduli D."/>
            <person name="Favel A."/>
            <person name="Grisel S."/>
            <person name="Henrissat B."/>
            <person name="Herpoel-Gimbert I."/>
            <person name="Ruiz-Duenas F.J."/>
            <person name="Chevret D."/>
            <person name="Hainaut M."/>
            <person name="Lin J."/>
            <person name="Wang M."/>
            <person name="Pangilinan J."/>
            <person name="Lipzen A."/>
            <person name="Lesage-Meessen L."/>
            <person name="Navarro D."/>
            <person name="Riley R."/>
            <person name="Grigoriev I.V."/>
            <person name="Zhou S."/>
            <person name="Raouche S."/>
            <person name="Rosso M.N."/>
        </authorList>
    </citation>
    <scope>NUCLEOTIDE SEQUENCE [LARGE SCALE GENOMIC DNA]</scope>
    <source>
        <strain evidence="3 4">BRFM 1820</strain>
    </source>
</reference>
<dbReference type="OrthoDB" id="3203775at2759"/>
<feature type="transmembrane region" description="Helical" evidence="1">
    <location>
        <begin position="217"/>
        <end position="237"/>
    </location>
</feature>
<name>A0A371D518_9APHY</name>
<feature type="transmembrane region" description="Helical" evidence="1">
    <location>
        <begin position="104"/>
        <end position="126"/>
    </location>
</feature>
<dbReference type="PANTHER" id="PTHR40465">
    <property type="entry name" value="CHROMOSOME 1, WHOLE GENOME SHOTGUN SEQUENCE"/>
    <property type="match status" value="1"/>
</dbReference>
<dbReference type="Proteomes" id="UP000256964">
    <property type="component" value="Unassembled WGS sequence"/>
</dbReference>
<dbReference type="EMBL" id="KZ857417">
    <property type="protein sequence ID" value="RDX47599.1"/>
    <property type="molecule type" value="Genomic_DNA"/>
</dbReference>
<accession>A0A371D518</accession>
<protein>
    <recommendedName>
        <fullName evidence="2">DUF6534 domain-containing protein</fullName>
    </recommendedName>
</protein>
<feature type="transmembrane region" description="Helical" evidence="1">
    <location>
        <begin position="173"/>
        <end position="196"/>
    </location>
</feature>